<evidence type="ECO:0000313" key="1">
    <source>
        <dbReference type="EMBL" id="JAH36535.1"/>
    </source>
</evidence>
<dbReference type="AlphaFoldDB" id="A0A0E9S793"/>
<reference evidence="1" key="2">
    <citation type="journal article" date="2015" name="Fish Shellfish Immunol.">
        <title>Early steps in the European eel (Anguilla anguilla)-Vibrio vulnificus interaction in the gills: Role of the RtxA13 toxin.</title>
        <authorList>
            <person name="Callol A."/>
            <person name="Pajuelo D."/>
            <person name="Ebbesson L."/>
            <person name="Teles M."/>
            <person name="MacKenzie S."/>
            <person name="Amaro C."/>
        </authorList>
    </citation>
    <scope>NUCLEOTIDE SEQUENCE</scope>
</reference>
<dbReference type="EMBL" id="GBXM01072042">
    <property type="protein sequence ID" value="JAH36535.1"/>
    <property type="molecule type" value="Transcribed_RNA"/>
</dbReference>
<name>A0A0E9S793_ANGAN</name>
<accession>A0A0E9S793</accession>
<proteinExistence type="predicted"/>
<sequence>MLGGKKKLNYKSSTNSNICTYLFKMFSA</sequence>
<reference evidence="1" key="1">
    <citation type="submission" date="2014-11" db="EMBL/GenBank/DDBJ databases">
        <authorList>
            <person name="Amaro Gonzalez C."/>
        </authorList>
    </citation>
    <scope>NUCLEOTIDE SEQUENCE</scope>
</reference>
<organism evidence="1">
    <name type="scientific">Anguilla anguilla</name>
    <name type="common">European freshwater eel</name>
    <name type="synonym">Muraena anguilla</name>
    <dbReference type="NCBI Taxonomy" id="7936"/>
    <lineage>
        <taxon>Eukaryota</taxon>
        <taxon>Metazoa</taxon>
        <taxon>Chordata</taxon>
        <taxon>Craniata</taxon>
        <taxon>Vertebrata</taxon>
        <taxon>Euteleostomi</taxon>
        <taxon>Actinopterygii</taxon>
        <taxon>Neopterygii</taxon>
        <taxon>Teleostei</taxon>
        <taxon>Anguilliformes</taxon>
        <taxon>Anguillidae</taxon>
        <taxon>Anguilla</taxon>
    </lineage>
</organism>
<protein>
    <submittedName>
        <fullName evidence="1">Uncharacterized protein</fullName>
    </submittedName>
</protein>